<dbReference type="RefSeq" id="WP_261963850.1">
    <property type="nucleotide sequence ID" value="NZ_BAAAXA010000003.1"/>
</dbReference>
<dbReference type="SUPFAM" id="SSF102114">
    <property type="entry name" value="Radical SAM enzymes"/>
    <property type="match status" value="1"/>
</dbReference>
<dbReference type="AlphaFoldDB" id="A0A9W6KBY0"/>
<dbReference type="PANTHER" id="PTHR43273:SF8">
    <property type="entry name" value="RADICAL SAM DOMAIN PROTEIN"/>
    <property type="match status" value="1"/>
</dbReference>
<evidence type="ECO:0000256" key="4">
    <source>
        <dbReference type="ARBA" id="ARBA00023014"/>
    </source>
</evidence>
<dbReference type="PANTHER" id="PTHR43273">
    <property type="entry name" value="ANAEROBIC SULFATASE-MATURATING ENZYME HOMOLOG ASLB-RELATED"/>
    <property type="match status" value="1"/>
</dbReference>
<evidence type="ECO:0000259" key="5">
    <source>
        <dbReference type="Pfam" id="PF04055"/>
    </source>
</evidence>
<dbReference type="NCBIfam" id="TIGR04269">
    <property type="entry name" value="SAM_SPASM_FxsB"/>
    <property type="match status" value="1"/>
</dbReference>
<dbReference type="InterPro" id="IPR023867">
    <property type="entry name" value="Sulphatase_maturase_rSAM"/>
</dbReference>
<evidence type="ECO:0000313" key="6">
    <source>
        <dbReference type="EMBL" id="GLK98472.1"/>
    </source>
</evidence>
<keyword evidence="3" id="KW-0408">Iron</keyword>
<dbReference type="GO" id="GO:0016491">
    <property type="term" value="F:oxidoreductase activity"/>
    <property type="evidence" value="ECO:0007669"/>
    <property type="project" value="InterPro"/>
</dbReference>
<dbReference type="GO" id="GO:0051536">
    <property type="term" value="F:iron-sulfur cluster binding"/>
    <property type="evidence" value="ECO:0007669"/>
    <property type="project" value="UniProtKB-KW"/>
</dbReference>
<dbReference type="Gene3D" id="3.20.20.70">
    <property type="entry name" value="Aldolase class I"/>
    <property type="match status" value="1"/>
</dbReference>
<feature type="domain" description="Radical SAM core" evidence="5">
    <location>
        <begin position="20"/>
        <end position="167"/>
    </location>
</feature>
<proteinExistence type="predicted"/>
<reference evidence="6" key="2">
    <citation type="submission" date="2023-01" db="EMBL/GenBank/DDBJ databases">
        <authorList>
            <person name="Sun Q."/>
            <person name="Evtushenko L."/>
        </authorList>
    </citation>
    <scope>NUCLEOTIDE SEQUENCE</scope>
    <source>
        <strain evidence="6">VKM Ac-1321</strain>
    </source>
</reference>
<gene>
    <name evidence="6" type="ORF">GCM10017581_002130</name>
</gene>
<dbReference type="InterPro" id="IPR007197">
    <property type="entry name" value="rSAM"/>
</dbReference>
<organism evidence="6 7">
    <name type="scientific">Dactylosporangium matsuzakiense</name>
    <dbReference type="NCBI Taxonomy" id="53360"/>
    <lineage>
        <taxon>Bacteria</taxon>
        <taxon>Bacillati</taxon>
        <taxon>Actinomycetota</taxon>
        <taxon>Actinomycetes</taxon>
        <taxon>Micromonosporales</taxon>
        <taxon>Micromonosporaceae</taxon>
        <taxon>Dactylosporangium</taxon>
    </lineage>
</organism>
<keyword evidence="2" id="KW-0479">Metal-binding</keyword>
<dbReference type="SFLD" id="SFLDS00029">
    <property type="entry name" value="Radical_SAM"/>
    <property type="match status" value="1"/>
</dbReference>
<evidence type="ECO:0000313" key="7">
    <source>
        <dbReference type="Proteomes" id="UP001143480"/>
    </source>
</evidence>
<evidence type="ECO:0000256" key="2">
    <source>
        <dbReference type="ARBA" id="ARBA00022723"/>
    </source>
</evidence>
<sequence length="388" mass="41757">MHPEYNFANASFSQFVLKLAGRCDLACDYCYVYTMADRRWRDRPALMSAAIADRTAERIGEHARAHRLDAVSVVLHGGEPLLAGAGPIGEVAAAVRDALPAGCRAVVDIQTNGVLLDDAVLTVLAKHGIGVSVSLDGDARAHDRHRRRRDGHGSHEWVQQALQRLARPEYRPLFSGLLCTVDLRNDPIGTYRALLTHAPPQIDFLLPHGNWTAPPPGRGPDPGATPYADWLIPIFDAWYAGDGATGVRLFDDIMQTLLGGRSRVDGVGRGPAGYLVVNTDGTVECGDTVNASLEGAADTGLDVVRHAFDEVLTVPAVRARLAGLHRLGAQCRACALLSVCGGGLPAHRYRAGHGFANPSVYCPDLFALISHIRRAVARDVERMPRLSA</sequence>
<protein>
    <submittedName>
        <fullName evidence="6">Radical SAM protein</fullName>
    </submittedName>
</protein>
<keyword evidence="4" id="KW-0411">Iron-sulfur</keyword>
<dbReference type="SFLD" id="SFLDG01072">
    <property type="entry name" value="dehydrogenase_like"/>
    <property type="match status" value="1"/>
</dbReference>
<dbReference type="GO" id="GO:0046872">
    <property type="term" value="F:metal ion binding"/>
    <property type="evidence" value="ECO:0007669"/>
    <property type="project" value="UniProtKB-KW"/>
</dbReference>
<name>A0A9W6KBY0_9ACTN</name>
<evidence type="ECO:0000256" key="1">
    <source>
        <dbReference type="ARBA" id="ARBA00022691"/>
    </source>
</evidence>
<evidence type="ECO:0000256" key="3">
    <source>
        <dbReference type="ARBA" id="ARBA00023004"/>
    </source>
</evidence>
<dbReference type="CDD" id="cd01335">
    <property type="entry name" value="Radical_SAM"/>
    <property type="match status" value="1"/>
</dbReference>
<dbReference type="Pfam" id="PF04055">
    <property type="entry name" value="Radical_SAM"/>
    <property type="match status" value="1"/>
</dbReference>
<dbReference type="Proteomes" id="UP001143480">
    <property type="component" value="Unassembled WGS sequence"/>
</dbReference>
<dbReference type="InterPro" id="IPR058240">
    <property type="entry name" value="rSAM_sf"/>
</dbReference>
<keyword evidence="7" id="KW-1185">Reference proteome</keyword>
<keyword evidence="1" id="KW-0949">S-adenosyl-L-methionine</keyword>
<dbReference type="InterPro" id="IPR026335">
    <property type="entry name" value="rSAM_SPASM_FxsB"/>
</dbReference>
<accession>A0A9W6KBY0</accession>
<reference evidence="6" key="1">
    <citation type="journal article" date="2014" name="Int. J. Syst. Evol. Microbiol.">
        <title>Complete genome sequence of Corynebacterium casei LMG S-19264T (=DSM 44701T), isolated from a smear-ripened cheese.</title>
        <authorList>
            <consortium name="US DOE Joint Genome Institute (JGI-PGF)"/>
            <person name="Walter F."/>
            <person name="Albersmeier A."/>
            <person name="Kalinowski J."/>
            <person name="Ruckert C."/>
        </authorList>
    </citation>
    <scope>NUCLEOTIDE SEQUENCE</scope>
    <source>
        <strain evidence="6">VKM Ac-1321</strain>
    </source>
</reference>
<dbReference type="SFLD" id="SFLDG01386">
    <property type="entry name" value="main_SPASM_domain-containing"/>
    <property type="match status" value="1"/>
</dbReference>
<dbReference type="EMBL" id="BSFP01000001">
    <property type="protein sequence ID" value="GLK98472.1"/>
    <property type="molecule type" value="Genomic_DNA"/>
</dbReference>
<comment type="caution">
    <text evidence="6">The sequence shown here is derived from an EMBL/GenBank/DDBJ whole genome shotgun (WGS) entry which is preliminary data.</text>
</comment>
<dbReference type="InterPro" id="IPR013785">
    <property type="entry name" value="Aldolase_TIM"/>
</dbReference>
<dbReference type="SFLD" id="SFLDG01067">
    <property type="entry name" value="SPASM/twitch_domain_containing"/>
    <property type="match status" value="1"/>
</dbReference>